<evidence type="ECO:0000259" key="1">
    <source>
        <dbReference type="Pfam" id="PF00534"/>
    </source>
</evidence>
<dbReference type="STRING" id="104663.SAMN04488121_103444"/>
<accession>A0A1G7RHB8</accession>
<dbReference type="PANTHER" id="PTHR12526">
    <property type="entry name" value="GLYCOSYLTRANSFERASE"/>
    <property type="match status" value="1"/>
</dbReference>
<dbReference type="EMBL" id="FNBN01000003">
    <property type="protein sequence ID" value="SDG09450.1"/>
    <property type="molecule type" value="Genomic_DNA"/>
</dbReference>
<dbReference type="Proteomes" id="UP000199045">
    <property type="component" value="Unassembled WGS sequence"/>
</dbReference>
<reference evidence="3" key="1">
    <citation type="submission" date="2016-10" db="EMBL/GenBank/DDBJ databases">
        <authorList>
            <person name="Varghese N."/>
            <person name="Submissions S."/>
        </authorList>
    </citation>
    <scope>NUCLEOTIDE SEQUENCE [LARGE SCALE GENOMIC DNA]</scope>
    <source>
        <strain evidence="3">DSM 527</strain>
    </source>
</reference>
<dbReference type="CDD" id="cd03801">
    <property type="entry name" value="GT4_PimA-like"/>
    <property type="match status" value="1"/>
</dbReference>
<organism evidence="2 3">
    <name type="scientific">Chitinophaga filiformis</name>
    <name type="common">Myxococcus filiformis</name>
    <name type="synonym">Flexibacter filiformis</name>
    <dbReference type="NCBI Taxonomy" id="104663"/>
    <lineage>
        <taxon>Bacteria</taxon>
        <taxon>Pseudomonadati</taxon>
        <taxon>Bacteroidota</taxon>
        <taxon>Chitinophagia</taxon>
        <taxon>Chitinophagales</taxon>
        <taxon>Chitinophagaceae</taxon>
        <taxon>Chitinophaga</taxon>
    </lineage>
</organism>
<proteinExistence type="predicted"/>
<sequence>MVIISHPTGNANVRAAVAGLADADILSEFHTAIASFPGSTLDRLGGIGPLSEIRRRGFEARLQPFTKTWPWFELGRLLAAKAGLKSLVRHEKGMFSVDAVYHNMDRRLTSHLNKVAREVNAVYAYEDGAMFTFREATRLGLKCLYDLPIGYWRSARHLLGIERERWPEWKNTLIGFNASQEKLDRKDEELKLANRIFVASSFTKKTLNDYPGKLAPAAVIPYGFPTVTGTRDYEKISGRPLKLLFVGGLSQRKGIADLFAAVERLGDAVTLTVVGKKVTEDCPALDAALAKHTWIPSMPHAEILKTMRAHDVLLFPSLFEGFGLVITEAMSQGTPVITTDRTAGPDLITHGKNGWLAEAGSTDALYNAIAALLDQPDNIPVAGLAAMEKARSRPWQVYGQELATAIIHA</sequence>
<dbReference type="OrthoDB" id="596635at2"/>
<dbReference type="RefSeq" id="WP_089832991.1">
    <property type="nucleotide sequence ID" value="NZ_FNBN01000003.1"/>
</dbReference>
<keyword evidence="2" id="KW-0808">Transferase</keyword>
<dbReference type="GO" id="GO:0016757">
    <property type="term" value="F:glycosyltransferase activity"/>
    <property type="evidence" value="ECO:0007669"/>
    <property type="project" value="InterPro"/>
</dbReference>
<dbReference type="Pfam" id="PF00534">
    <property type="entry name" value="Glycos_transf_1"/>
    <property type="match status" value="1"/>
</dbReference>
<evidence type="ECO:0000313" key="2">
    <source>
        <dbReference type="EMBL" id="SDG09450.1"/>
    </source>
</evidence>
<name>A0A1G7RHB8_CHIFI</name>
<dbReference type="Gene3D" id="3.40.50.2000">
    <property type="entry name" value="Glycogen Phosphorylase B"/>
    <property type="match status" value="2"/>
</dbReference>
<dbReference type="SUPFAM" id="SSF53756">
    <property type="entry name" value="UDP-Glycosyltransferase/glycogen phosphorylase"/>
    <property type="match status" value="1"/>
</dbReference>
<dbReference type="AlphaFoldDB" id="A0A1G7RHB8"/>
<gene>
    <name evidence="2" type="ORF">SAMN04488121_103444</name>
</gene>
<dbReference type="InterPro" id="IPR001296">
    <property type="entry name" value="Glyco_trans_1"/>
</dbReference>
<evidence type="ECO:0000313" key="3">
    <source>
        <dbReference type="Proteomes" id="UP000199045"/>
    </source>
</evidence>
<feature type="domain" description="Glycosyl transferase family 1" evidence="1">
    <location>
        <begin position="235"/>
        <end position="376"/>
    </location>
</feature>
<protein>
    <submittedName>
        <fullName evidence="2">Glycosyltransferase involved in cell wall bisynthesis</fullName>
    </submittedName>
</protein>